<evidence type="ECO:0000256" key="1">
    <source>
        <dbReference type="ARBA" id="ARBA00004370"/>
    </source>
</evidence>
<feature type="domain" description="HAMP" evidence="7">
    <location>
        <begin position="175"/>
        <end position="228"/>
    </location>
</feature>
<dbReference type="CDD" id="cd11386">
    <property type="entry name" value="MCP_signal"/>
    <property type="match status" value="1"/>
</dbReference>
<dbReference type="AlphaFoldDB" id="A0A843YKR0"/>
<dbReference type="GO" id="GO:0016020">
    <property type="term" value="C:membrane"/>
    <property type="evidence" value="ECO:0007669"/>
    <property type="project" value="UniProtKB-SubCell"/>
</dbReference>
<keyword evidence="2" id="KW-0145">Chemotaxis</keyword>
<evidence type="ECO:0000313" key="8">
    <source>
        <dbReference type="EMBL" id="MQQ09803.1"/>
    </source>
</evidence>
<dbReference type="SUPFAM" id="SSF58104">
    <property type="entry name" value="Methyl-accepting chemotaxis protein (MCP) signaling domain"/>
    <property type="match status" value="1"/>
</dbReference>
<dbReference type="GO" id="GO:0004888">
    <property type="term" value="F:transmembrane signaling receptor activity"/>
    <property type="evidence" value="ECO:0007669"/>
    <property type="project" value="InterPro"/>
</dbReference>
<reference evidence="8 9" key="1">
    <citation type="submission" date="2019-10" db="EMBL/GenBank/DDBJ databases">
        <title>Epibacterium sp. nov., isolated from seawater.</title>
        <authorList>
            <person name="Zhang X."/>
            <person name="Li N."/>
        </authorList>
    </citation>
    <scope>NUCLEOTIDE SEQUENCE [LARGE SCALE GENOMIC DNA]</scope>
    <source>
        <strain evidence="8 9">SM1979</strain>
    </source>
</reference>
<dbReference type="GO" id="GO:0007165">
    <property type="term" value="P:signal transduction"/>
    <property type="evidence" value="ECO:0007669"/>
    <property type="project" value="UniProtKB-KW"/>
</dbReference>
<keyword evidence="5" id="KW-0812">Transmembrane</keyword>
<dbReference type="Pfam" id="PF00015">
    <property type="entry name" value="MCPsignal"/>
    <property type="match status" value="1"/>
</dbReference>
<dbReference type="PANTHER" id="PTHR43531">
    <property type="entry name" value="PROTEIN ICFG"/>
    <property type="match status" value="1"/>
</dbReference>
<evidence type="ECO:0000256" key="3">
    <source>
        <dbReference type="ARBA" id="ARBA00029447"/>
    </source>
</evidence>
<dbReference type="InterPro" id="IPR051310">
    <property type="entry name" value="MCP_chemotaxis"/>
</dbReference>
<comment type="similarity">
    <text evidence="3">Belongs to the methyl-accepting chemotaxis (MCP) protein family.</text>
</comment>
<feature type="domain" description="Methyl-accepting transducer" evidence="6">
    <location>
        <begin position="295"/>
        <end position="524"/>
    </location>
</feature>
<comment type="caution">
    <text evidence="8">The sequence shown here is derived from an EMBL/GenBank/DDBJ whole genome shotgun (WGS) entry which is preliminary data.</text>
</comment>
<feature type="domain" description="HAMP" evidence="7">
    <location>
        <begin position="238"/>
        <end position="290"/>
    </location>
</feature>
<dbReference type="PRINTS" id="PR00260">
    <property type="entry name" value="CHEMTRNSDUCR"/>
</dbReference>
<dbReference type="InterPro" id="IPR004090">
    <property type="entry name" value="Chemotax_Me-accpt_rcpt"/>
</dbReference>
<keyword evidence="4" id="KW-0807">Transducer</keyword>
<proteinExistence type="inferred from homology"/>
<dbReference type="EMBL" id="WIBF01000010">
    <property type="protein sequence ID" value="MQQ09803.1"/>
    <property type="molecule type" value="Genomic_DNA"/>
</dbReference>
<dbReference type="InterPro" id="IPR004089">
    <property type="entry name" value="MCPsignal_dom"/>
</dbReference>
<dbReference type="InterPro" id="IPR003660">
    <property type="entry name" value="HAMP_dom"/>
</dbReference>
<dbReference type="Pfam" id="PF00672">
    <property type="entry name" value="HAMP"/>
    <property type="match status" value="1"/>
</dbReference>
<dbReference type="PANTHER" id="PTHR43531:SF11">
    <property type="entry name" value="METHYL-ACCEPTING CHEMOTAXIS PROTEIN 3"/>
    <property type="match status" value="1"/>
</dbReference>
<accession>A0A843YKR0</accession>
<sequence length="588" mass="62190">MGFSARSLMFKFAAPVPMLILACVIAGFFVVPKLIEQTVIAQATTTTLQSAHQIRTLLGDSDTLSSDDLELFDGSFSISVHSQQEITANPALVALRDAISLSKTGYVSQYSQIDQIHKLRILLPVSPTQADGAMIDVSRQIDDAIAAAARLAWVFLAGLAALGATALASSVLTARSVVRSVEAICADVNEMASGNLDLEIATAERADEIGKVGRALISLQADLSKAQQAEGARSELQEQQAFVVSRLREGLNAMAKGDLTVVISETFPEDHEQLRRDYNRTVETLSETMHEIVETSNNIRNGASEISAASDDLAMRTESQAATLEETSAALDELTGSVRTAAEGARDVETTMGDAHSVAQSSDNVVKRAVDAMNEISDSSNQIAKIITVIDDIAFQTNLLALNAGIEAARAGEAGRGFAVVAAEVRALAQRSSDAAMEIKDQIGNSGEQVENGVRLVGESGGALSAVVGQVSHISDLISGIAQAAERQSTGLNEINVGVLQLDQVTQQNAAMVEESTAASHLLKNEAAKLAELVAHFDIERRSNGEIFLFDLDAPEEEVPDVPPVPQTSAKIAQLAAGGGASREWQDF</sequence>
<dbReference type="RefSeq" id="WP_153216779.1">
    <property type="nucleotide sequence ID" value="NZ_WIBF01000010.1"/>
</dbReference>
<evidence type="ECO:0000256" key="4">
    <source>
        <dbReference type="PROSITE-ProRule" id="PRU00284"/>
    </source>
</evidence>
<evidence type="ECO:0000259" key="7">
    <source>
        <dbReference type="PROSITE" id="PS50885"/>
    </source>
</evidence>
<dbReference type="Gene3D" id="1.10.287.950">
    <property type="entry name" value="Methyl-accepting chemotaxis protein"/>
    <property type="match status" value="1"/>
</dbReference>
<name>A0A843YKR0_9RHOB</name>
<evidence type="ECO:0000256" key="5">
    <source>
        <dbReference type="SAM" id="Phobius"/>
    </source>
</evidence>
<evidence type="ECO:0000259" key="6">
    <source>
        <dbReference type="PROSITE" id="PS50111"/>
    </source>
</evidence>
<keyword evidence="5" id="KW-0472">Membrane</keyword>
<dbReference type="Proteomes" id="UP000444174">
    <property type="component" value="Unassembled WGS sequence"/>
</dbReference>
<dbReference type="SMART" id="SM00304">
    <property type="entry name" value="HAMP"/>
    <property type="match status" value="2"/>
</dbReference>
<dbReference type="PROSITE" id="PS51257">
    <property type="entry name" value="PROKAR_LIPOPROTEIN"/>
    <property type="match status" value="1"/>
</dbReference>
<feature type="transmembrane region" description="Helical" evidence="5">
    <location>
        <begin position="12"/>
        <end position="31"/>
    </location>
</feature>
<dbReference type="FunFam" id="1.10.287.950:FF:000001">
    <property type="entry name" value="Methyl-accepting chemotaxis sensory transducer"/>
    <property type="match status" value="1"/>
</dbReference>
<gene>
    <name evidence="8" type="ORF">GFB49_15160</name>
</gene>
<organism evidence="8 9">
    <name type="scientific">Tritonibacter litoralis</name>
    <dbReference type="NCBI Taxonomy" id="2662264"/>
    <lineage>
        <taxon>Bacteria</taxon>
        <taxon>Pseudomonadati</taxon>
        <taxon>Pseudomonadota</taxon>
        <taxon>Alphaproteobacteria</taxon>
        <taxon>Rhodobacterales</taxon>
        <taxon>Paracoccaceae</taxon>
        <taxon>Tritonibacter</taxon>
    </lineage>
</organism>
<dbReference type="SUPFAM" id="SSF158472">
    <property type="entry name" value="HAMP domain-like"/>
    <property type="match status" value="1"/>
</dbReference>
<protein>
    <submittedName>
        <fullName evidence="8">HAMP domain-containing protein</fullName>
    </submittedName>
</protein>
<dbReference type="PROSITE" id="PS50885">
    <property type="entry name" value="HAMP"/>
    <property type="match status" value="2"/>
</dbReference>
<keyword evidence="9" id="KW-1185">Reference proteome</keyword>
<keyword evidence="5" id="KW-1133">Transmembrane helix</keyword>
<evidence type="ECO:0000256" key="2">
    <source>
        <dbReference type="ARBA" id="ARBA00022500"/>
    </source>
</evidence>
<dbReference type="GO" id="GO:0006935">
    <property type="term" value="P:chemotaxis"/>
    <property type="evidence" value="ECO:0007669"/>
    <property type="project" value="UniProtKB-KW"/>
</dbReference>
<feature type="transmembrane region" description="Helical" evidence="5">
    <location>
        <begin position="151"/>
        <end position="172"/>
    </location>
</feature>
<dbReference type="Gene3D" id="6.10.340.10">
    <property type="match status" value="1"/>
</dbReference>
<comment type="subcellular location">
    <subcellularLocation>
        <location evidence="1">Membrane</location>
    </subcellularLocation>
</comment>
<evidence type="ECO:0000313" key="9">
    <source>
        <dbReference type="Proteomes" id="UP000444174"/>
    </source>
</evidence>
<dbReference type="SMART" id="SM00283">
    <property type="entry name" value="MA"/>
    <property type="match status" value="1"/>
</dbReference>
<dbReference type="PROSITE" id="PS50111">
    <property type="entry name" value="CHEMOTAXIS_TRANSDUC_2"/>
    <property type="match status" value="1"/>
</dbReference>